<name>A0A7S2LTN0_9STRA</name>
<protein>
    <recommendedName>
        <fullName evidence="2">Ribosome-binding factor A</fullName>
    </recommendedName>
</protein>
<sequence length="216" mass="24747">MMLIMRIQSFVAPANSRIQKFILSTRSFSRAQDTRRGTGTVSNNLSKLESIKQAGINQLQSSASLLSSSTMCKKRLMDDPSVRDVSIRQRRKAGQIEKILCKVLERLEHQGDETFCFEGESIEISFVEISPDLRYSRVYWSLPFTTLGMGDEELRRLTSMMQSRLDMRGAAMLQSRISAMVRNKYPPKIKFIPAEDAMLDQSDVFKRELHRLGIEE</sequence>
<reference evidence="1" key="1">
    <citation type="submission" date="2021-01" db="EMBL/GenBank/DDBJ databases">
        <authorList>
            <person name="Corre E."/>
            <person name="Pelletier E."/>
            <person name="Niang G."/>
            <person name="Scheremetjew M."/>
            <person name="Finn R."/>
            <person name="Kale V."/>
            <person name="Holt S."/>
            <person name="Cochrane G."/>
            <person name="Meng A."/>
            <person name="Brown T."/>
            <person name="Cohen L."/>
        </authorList>
    </citation>
    <scope>NUCLEOTIDE SEQUENCE</scope>
    <source>
        <strain evidence="1">B650</strain>
    </source>
</reference>
<dbReference type="InterPro" id="IPR015946">
    <property type="entry name" value="KH_dom-like_a/b"/>
</dbReference>
<dbReference type="Gene3D" id="3.30.300.20">
    <property type="match status" value="1"/>
</dbReference>
<dbReference type="SUPFAM" id="SSF89919">
    <property type="entry name" value="Ribosome-binding factor A, RbfA"/>
    <property type="match status" value="1"/>
</dbReference>
<dbReference type="AlphaFoldDB" id="A0A7S2LTN0"/>
<accession>A0A7S2LTN0</accession>
<organism evidence="1">
    <name type="scientific">Leptocylindrus danicus</name>
    <dbReference type="NCBI Taxonomy" id="163516"/>
    <lineage>
        <taxon>Eukaryota</taxon>
        <taxon>Sar</taxon>
        <taxon>Stramenopiles</taxon>
        <taxon>Ochrophyta</taxon>
        <taxon>Bacillariophyta</taxon>
        <taxon>Coscinodiscophyceae</taxon>
        <taxon>Chaetocerotophycidae</taxon>
        <taxon>Leptocylindrales</taxon>
        <taxon>Leptocylindraceae</taxon>
        <taxon>Leptocylindrus</taxon>
    </lineage>
</organism>
<evidence type="ECO:0008006" key="2">
    <source>
        <dbReference type="Google" id="ProtNLM"/>
    </source>
</evidence>
<gene>
    <name evidence="1" type="ORF">LDAN0321_LOCUS20934</name>
</gene>
<evidence type="ECO:0000313" key="1">
    <source>
        <dbReference type="EMBL" id="CAD9613904.1"/>
    </source>
</evidence>
<dbReference type="EMBL" id="HBGY01033398">
    <property type="protein sequence ID" value="CAD9613904.1"/>
    <property type="molecule type" value="Transcribed_RNA"/>
</dbReference>
<dbReference type="InterPro" id="IPR023799">
    <property type="entry name" value="RbfA_dom_sf"/>
</dbReference>
<proteinExistence type="predicted"/>